<name>A0A3N7FZA0_POPTR</name>
<gene>
    <name evidence="2" type="ORF">POPTR_006G162650</name>
</gene>
<keyword evidence="1" id="KW-0472">Membrane</keyword>
<keyword evidence="3" id="KW-1185">Reference proteome</keyword>
<protein>
    <submittedName>
        <fullName evidence="2">Uncharacterized protein</fullName>
    </submittedName>
</protein>
<sequence length="280" mass="33064">MLLFYGWLLWPSCKLEIGSELFHQIFCVCFVGRRRLTTTTYSLLACHWTSLWGKIKTWLRITRSMSILNSAVRGLTPRKKVLEARMRRVSLGTVVYLIWEERNKRIFDNTCHPVDVIFLKFQSCVLGHCCYKVSFVAQVSMKASGEFFLERALNQLICFSDLLVIWRDMWQWYWHVLYLQCFAIINGGSAFLVIGYLLMQDYCAGDLFCYILIFPCSRGLLLHSMVHCFAKSRLERESVVFLSLWPWCLLLSFFLTVWFENMLFSSCPASYRYRQLSWDP</sequence>
<dbReference type="Proteomes" id="UP000006729">
    <property type="component" value="Chromosome 6"/>
</dbReference>
<dbReference type="EMBL" id="CM009295">
    <property type="protein sequence ID" value="RQO91811.1"/>
    <property type="molecule type" value="Genomic_DNA"/>
</dbReference>
<feature type="transmembrane region" description="Helical" evidence="1">
    <location>
        <begin position="204"/>
        <end position="226"/>
    </location>
</feature>
<evidence type="ECO:0000313" key="3">
    <source>
        <dbReference type="Proteomes" id="UP000006729"/>
    </source>
</evidence>
<evidence type="ECO:0000256" key="1">
    <source>
        <dbReference type="SAM" id="Phobius"/>
    </source>
</evidence>
<feature type="transmembrane region" description="Helical" evidence="1">
    <location>
        <begin position="176"/>
        <end position="198"/>
    </location>
</feature>
<reference evidence="2 3" key="1">
    <citation type="journal article" date="2006" name="Science">
        <title>The genome of black cottonwood, Populus trichocarpa (Torr. &amp; Gray).</title>
        <authorList>
            <person name="Tuskan G.A."/>
            <person name="Difazio S."/>
            <person name="Jansson S."/>
            <person name="Bohlmann J."/>
            <person name="Grigoriev I."/>
            <person name="Hellsten U."/>
            <person name="Putnam N."/>
            <person name="Ralph S."/>
            <person name="Rombauts S."/>
            <person name="Salamov A."/>
            <person name="Schein J."/>
            <person name="Sterck L."/>
            <person name="Aerts A."/>
            <person name="Bhalerao R.R."/>
            <person name="Bhalerao R.P."/>
            <person name="Blaudez D."/>
            <person name="Boerjan W."/>
            <person name="Brun A."/>
            <person name="Brunner A."/>
            <person name="Busov V."/>
            <person name="Campbell M."/>
            <person name="Carlson J."/>
            <person name="Chalot M."/>
            <person name="Chapman J."/>
            <person name="Chen G.L."/>
            <person name="Cooper D."/>
            <person name="Coutinho P.M."/>
            <person name="Couturier J."/>
            <person name="Covert S."/>
            <person name="Cronk Q."/>
            <person name="Cunningham R."/>
            <person name="Davis J."/>
            <person name="Degroeve S."/>
            <person name="Dejardin A."/>
            <person name="Depamphilis C."/>
            <person name="Detter J."/>
            <person name="Dirks B."/>
            <person name="Dubchak I."/>
            <person name="Duplessis S."/>
            <person name="Ehlting J."/>
            <person name="Ellis B."/>
            <person name="Gendler K."/>
            <person name="Goodstein D."/>
            <person name="Gribskov M."/>
            <person name="Grimwood J."/>
            <person name="Groover A."/>
            <person name="Gunter L."/>
            <person name="Hamberger B."/>
            <person name="Heinze B."/>
            <person name="Helariutta Y."/>
            <person name="Henrissat B."/>
            <person name="Holligan D."/>
            <person name="Holt R."/>
            <person name="Huang W."/>
            <person name="Islam-Faridi N."/>
            <person name="Jones S."/>
            <person name="Jones-Rhoades M."/>
            <person name="Jorgensen R."/>
            <person name="Joshi C."/>
            <person name="Kangasjarvi J."/>
            <person name="Karlsson J."/>
            <person name="Kelleher C."/>
            <person name="Kirkpatrick R."/>
            <person name="Kirst M."/>
            <person name="Kohler A."/>
            <person name="Kalluri U."/>
            <person name="Larimer F."/>
            <person name="Leebens-Mack J."/>
            <person name="Leple J.C."/>
            <person name="Locascio P."/>
            <person name="Lou Y."/>
            <person name="Lucas S."/>
            <person name="Martin F."/>
            <person name="Montanini B."/>
            <person name="Napoli C."/>
            <person name="Nelson D.R."/>
            <person name="Nelson C."/>
            <person name="Nieminen K."/>
            <person name="Nilsson O."/>
            <person name="Pereda V."/>
            <person name="Peter G."/>
            <person name="Philippe R."/>
            <person name="Pilate G."/>
            <person name="Poliakov A."/>
            <person name="Razumovskaya J."/>
            <person name="Richardson P."/>
            <person name="Rinaldi C."/>
            <person name="Ritland K."/>
            <person name="Rouze P."/>
            <person name="Ryaboy D."/>
            <person name="Schmutz J."/>
            <person name="Schrader J."/>
            <person name="Segerman B."/>
            <person name="Shin H."/>
            <person name="Siddiqui A."/>
            <person name="Sterky F."/>
            <person name="Terry A."/>
            <person name="Tsai C.J."/>
            <person name="Uberbacher E."/>
            <person name="Unneberg P."/>
            <person name="Vahala J."/>
            <person name="Wall K."/>
            <person name="Wessler S."/>
            <person name="Yang G."/>
            <person name="Yin T."/>
            <person name="Douglas C."/>
            <person name="Marra M."/>
            <person name="Sandberg G."/>
            <person name="Van de Peer Y."/>
            <person name="Rokhsar D."/>
        </authorList>
    </citation>
    <scope>NUCLEOTIDE SEQUENCE [LARGE SCALE GENOMIC DNA]</scope>
    <source>
        <strain evidence="3">cv. Nisqually</strain>
    </source>
</reference>
<dbReference type="AlphaFoldDB" id="A0A3N7FZA0"/>
<accession>A0A3N7FZA0</accession>
<evidence type="ECO:0000313" key="2">
    <source>
        <dbReference type="EMBL" id="RQO91811.1"/>
    </source>
</evidence>
<proteinExistence type="predicted"/>
<organism evidence="2 3">
    <name type="scientific">Populus trichocarpa</name>
    <name type="common">Western balsam poplar</name>
    <name type="synonym">Populus balsamifera subsp. trichocarpa</name>
    <dbReference type="NCBI Taxonomy" id="3694"/>
    <lineage>
        <taxon>Eukaryota</taxon>
        <taxon>Viridiplantae</taxon>
        <taxon>Streptophyta</taxon>
        <taxon>Embryophyta</taxon>
        <taxon>Tracheophyta</taxon>
        <taxon>Spermatophyta</taxon>
        <taxon>Magnoliopsida</taxon>
        <taxon>eudicotyledons</taxon>
        <taxon>Gunneridae</taxon>
        <taxon>Pentapetalae</taxon>
        <taxon>rosids</taxon>
        <taxon>fabids</taxon>
        <taxon>Malpighiales</taxon>
        <taxon>Salicaceae</taxon>
        <taxon>Saliceae</taxon>
        <taxon>Populus</taxon>
    </lineage>
</organism>
<keyword evidence="1" id="KW-1133">Transmembrane helix</keyword>
<dbReference type="InParanoid" id="A0A3N7FZA0"/>
<dbReference type="Gramene" id="Potri.006G162650.1.v4.1">
    <property type="protein sequence ID" value="Potri.006G162650.1.v4.1"/>
    <property type="gene ID" value="Potri.006G162650.v4.1"/>
</dbReference>
<feature type="transmembrane region" description="Helical" evidence="1">
    <location>
        <begin position="238"/>
        <end position="259"/>
    </location>
</feature>
<keyword evidence="1" id="KW-0812">Transmembrane</keyword>